<dbReference type="AlphaFoldDB" id="A0A1F6EST6"/>
<feature type="signal peptide" evidence="1">
    <location>
        <begin position="1"/>
        <end position="27"/>
    </location>
</feature>
<sequence length="162" mass="17723">MSLTSKSAWLAGGIVSMLLLGATAVSAAGFDQYGYNETARIFNGLADGIDRNLDGTYFGNTTYANDKIVMKWNAEWDRGNDEGWSNPPYAAWIDNEWNGKKGGSGSVWHYKIQWVGSCGADYTTLPDGGYCIWGQFEVLMDQGTDAGSHYWFGRATPNGYGN</sequence>
<dbReference type="Proteomes" id="UP000177215">
    <property type="component" value="Unassembled WGS sequence"/>
</dbReference>
<evidence type="ECO:0008006" key="4">
    <source>
        <dbReference type="Google" id="ProtNLM"/>
    </source>
</evidence>
<dbReference type="STRING" id="1798515.A3B35_00355"/>
<comment type="caution">
    <text evidence="2">The sequence shown here is derived from an EMBL/GenBank/DDBJ whole genome shotgun (WGS) entry which is preliminary data.</text>
</comment>
<name>A0A1F6EST6_9BACT</name>
<evidence type="ECO:0000313" key="2">
    <source>
        <dbReference type="EMBL" id="OGG76680.1"/>
    </source>
</evidence>
<organism evidence="2 3">
    <name type="scientific">Candidatus Kaiserbacteria bacterium RIFCSPLOWO2_01_FULL_54_24</name>
    <dbReference type="NCBI Taxonomy" id="1798515"/>
    <lineage>
        <taxon>Bacteria</taxon>
        <taxon>Candidatus Kaiseribacteriota</taxon>
    </lineage>
</organism>
<feature type="chain" id="PRO_5009524230" description="GH16 domain-containing protein" evidence="1">
    <location>
        <begin position="28"/>
        <end position="162"/>
    </location>
</feature>
<evidence type="ECO:0000256" key="1">
    <source>
        <dbReference type="SAM" id="SignalP"/>
    </source>
</evidence>
<reference evidence="2 3" key="1">
    <citation type="journal article" date="2016" name="Nat. Commun.">
        <title>Thousands of microbial genomes shed light on interconnected biogeochemical processes in an aquifer system.</title>
        <authorList>
            <person name="Anantharaman K."/>
            <person name="Brown C.T."/>
            <person name="Hug L.A."/>
            <person name="Sharon I."/>
            <person name="Castelle C.J."/>
            <person name="Probst A.J."/>
            <person name="Thomas B.C."/>
            <person name="Singh A."/>
            <person name="Wilkins M.J."/>
            <person name="Karaoz U."/>
            <person name="Brodie E.L."/>
            <person name="Williams K.H."/>
            <person name="Hubbard S.S."/>
            <person name="Banfield J.F."/>
        </authorList>
    </citation>
    <scope>NUCLEOTIDE SEQUENCE [LARGE SCALE GENOMIC DNA]</scope>
</reference>
<accession>A0A1F6EST6</accession>
<protein>
    <recommendedName>
        <fullName evidence="4">GH16 domain-containing protein</fullName>
    </recommendedName>
</protein>
<keyword evidence="1" id="KW-0732">Signal</keyword>
<gene>
    <name evidence="2" type="ORF">A3B35_00355</name>
</gene>
<evidence type="ECO:0000313" key="3">
    <source>
        <dbReference type="Proteomes" id="UP000177215"/>
    </source>
</evidence>
<dbReference type="EMBL" id="MFMC01000047">
    <property type="protein sequence ID" value="OGG76680.1"/>
    <property type="molecule type" value="Genomic_DNA"/>
</dbReference>
<proteinExistence type="predicted"/>